<proteinExistence type="predicted"/>
<dbReference type="Proteomes" id="UP000294508">
    <property type="component" value="Unassembled WGS sequence"/>
</dbReference>
<organism evidence="2 3">
    <name type="scientific">Kribbella steppae</name>
    <dbReference type="NCBI Taxonomy" id="2512223"/>
    <lineage>
        <taxon>Bacteria</taxon>
        <taxon>Bacillati</taxon>
        <taxon>Actinomycetota</taxon>
        <taxon>Actinomycetes</taxon>
        <taxon>Propionibacteriales</taxon>
        <taxon>Kribbellaceae</taxon>
        <taxon>Kribbella</taxon>
    </lineage>
</organism>
<feature type="compositionally biased region" description="Basic and acidic residues" evidence="1">
    <location>
        <begin position="232"/>
        <end position="251"/>
    </location>
</feature>
<name>A0A4R2HTB0_9ACTN</name>
<dbReference type="Pfam" id="PF00756">
    <property type="entry name" value="Esterase"/>
    <property type="match status" value="1"/>
</dbReference>
<evidence type="ECO:0000313" key="2">
    <source>
        <dbReference type="EMBL" id="TCO34377.1"/>
    </source>
</evidence>
<sequence>MGGAGALRYAMAHPEVFGASIALSPAVYFPLPPADSSAREFGAFGKGKDPFSEAAYLRLNYPSAFKSFAAKGLLSHLFIAVGDDEWNPKPVDYTHDLDSEAHVVFNQAVRVPNLTSELRVVDGGHDWDVWGSTFAGGAKYIFQYIGKPPAVPMKATVTGTAGEDRPAGSLLMPQATSIRRPLWRGRWTAHRPQGCGADQVRTGRDAGVDALDRDKRDGTRVRRGGRRAGPSRGDRVHDGESRRRTCREHDR</sequence>
<dbReference type="Gene3D" id="3.40.50.1820">
    <property type="entry name" value="alpha/beta hydrolase"/>
    <property type="match status" value="1"/>
</dbReference>
<reference evidence="2 3" key="1">
    <citation type="journal article" date="2015" name="Stand. Genomic Sci.">
        <title>Genomic Encyclopedia of Bacterial and Archaeal Type Strains, Phase III: the genomes of soil and plant-associated and newly described type strains.</title>
        <authorList>
            <person name="Whitman W.B."/>
            <person name="Woyke T."/>
            <person name="Klenk H.P."/>
            <person name="Zhou Y."/>
            <person name="Lilburn T.G."/>
            <person name="Beck B.J."/>
            <person name="De Vos P."/>
            <person name="Vandamme P."/>
            <person name="Eisen J.A."/>
            <person name="Garrity G."/>
            <person name="Hugenholtz P."/>
            <person name="Kyrpides N.C."/>
        </authorList>
    </citation>
    <scope>NUCLEOTIDE SEQUENCE [LARGE SCALE GENOMIC DNA]</scope>
    <source>
        <strain evidence="2 3">VKM Ac-2572</strain>
    </source>
</reference>
<dbReference type="SUPFAM" id="SSF53474">
    <property type="entry name" value="alpha/beta-Hydrolases"/>
    <property type="match status" value="1"/>
</dbReference>
<accession>A0A4R2HTB0</accession>
<dbReference type="InterPro" id="IPR000801">
    <property type="entry name" value="Esterase-like"/>
</dbReference>
<keyword evidence="3" id="KW-1185">Reference proteome</keyword>
<dbReference type="InterPro" id="IPR029058">
    <property type="entry name" value="AB_hydrolase_fold"/>
</dbReference>
<comment type="caution">
    <text evidence="2">The sequence shown here is derived from an EMBL/GenBank/DDBJ whole genome shotgun (WGS) entry which is preliminary data.</text>
</comment>
<gene>
    <name evidence="2" type="ORF">EV652_102443</name>
</gene>
<evidence type="ECO:0000256" key="1">
    <source>
        <dbReference type="SAM" id="MobiDB-lite"/>
    </source>
</evidence>
<dbReference type="EMBL" id="SLWN01000002">
    <property type="protein sequence ID" value="TCO34377.1"/>
    <property type="molecule type" value="Genomic_DNA"/>
</dbReference>
<feature type="region of interest" description="Disordered" evidence="1">
    <location>
        <begin position="189"/>
        <end position="251"/>
    </location>
</feature>
<evidence type="ECO:0000313" key="3">
    <source>
        <dbReference type="Proteomes" id="UP000294508"/>
    </source>
</evidence>
<feature type="compositionally biased region" description="Basic and acidic residues" evidence="1">
    <location>
        <begin position="201"/>
        <end position="220"/>
    </location>
</feature>
<protein>
    <submittedName>
        <fullName evidence="2">Putative esterase</fullName>
    </submittedName>
</protein>
<dbReference type="AlphaFoldDB" id="A0A4R2HTB0"/>